<dbReference type="EMBL" id="VFML01000001">
    <property type="protein sequence ID" value="TQJ05885.1"/>
    <property type="molecule type" value="Genomic_DNA"/>
</dbReference>
<dbReference type="OrthoDB" id="4166752at2"/>
<evidence type="ECO:0008006" key="3">
    <source>
        <dbReference type="Google" id="ProtNLM"/>
    </source>
</evidence>
<protein>
    <recommendedName>
        <fullName evidence="3">Lipoprotein</fullName>
    </recommendedName>
</protein>
<organism evidence="1 2">
    <name type="scientific">Amycolatopsis cihanbeyliensis</name>
    <dbReference type="NCBI Taxonomy" id="1128664"/>
    <lineage>
        <taxon>Bacteria</taxon>
        <taxon>Bacillati</taxon>
        <taxon>Actinomycetota</taxon>
        <taxon>Actinomycetes</taxon>
        <taxon>Pseudonocardiales</taxon>
        <taxon>Pseudonocardiaceae</taxon>
        <taxon>Amycolatopsis</taxon>
    </lineage>
</organism>
<gene>
    <name evidence="1" type="ORF">FB471_5730</name>
</gene>
<keyword evidence="2" id="KW-1185">Reference proteome</keyword>
<dbReference type="RefSeq" id="WP_142001355.1">
    <property type="nucleotide sequence ID" value="NZ_VFML01000001.1"/>
</dbReference>
<reference evidence="1 2" key="1">
    <citation type="submission" date="2019-06" db="EMBL/GenBank/DDBJ databases">
        <title>Sequencing the genomes of 1000 actinobacteria strains.</title>
        <authorList>
            <person name="Klenk H.-P."/>
        </authorList>
    </citation>
    <scope>NUCLEOTIDE SEQUENCE [LARGE SCALE GENOMIC DNA]</scope>
    <source>
        <strain evidence="1 2">DSM 45679</strain>
    </source>
</reference>
<proteinExistence type="predicted"/>
<comment type="caution">
    <text evidence="1">The sequence shown here is derived from an EMBL/GenBank/DDBJ whole genome shotgun (WGS) entry which is preliminary data.</text>
</comment>
<evidence type="ECO:0000313" key="2">
    <source>
        <dbReference type="Proteomes" id="UP000320876"/>
    </source>
</evidence>
<dbReference type="AlphaFoldDB" id="A0A542DSB7"/>
<dbReference type="Proteomes" id="UP000320876">
    <property type="component" value="Unassembled WGS sequence"/>
</dbReference>
<name>A0A542DSB7_AMYCI</name>
<evidence type="ECO:0000313" key="1">
    <source>
        <dbReference type="EMBL" id="TQJ05885.1"/>
    </source>
</evidence>
<dbReference type="PROSITE" id="PS51257">
    <property type="entry name" value="PROKAR_LIPOPROTEIN"/>
    <property type="match status" value="1"/>
</dbReference>
<accession>A0A542DSB7</accession>
<sequence>MRGMTRKAVIGAAVALAATGCTEDSSQDHELARQQSGYDRLTAAQPAERMSYSPTRATINYWIETWDEPDKLAYVYLQAGNGKLVGYYIFKGLPVSYCASLTPTYRWERHGSNSSRVPAPAMDGVYYTGGGSCQTYYGRDATTDSYLEYTVGTGISALIYEQPLPRQDIEPLGFTQVEDVPR</sequence>